<evidence type="ECO:0000313" key="5">
    <source>
        <dbReference type="EMBL" id="EFQ23030.1"/>
    </source>
</evidence>
<dbReference type="Gene3D" id="1.20.120.530">
    <property type="entry name" value="GntR ligand-binding domain-like"/>
    <property type="match status" value="1"/>
</dbReference>
<dbReference type="InterPro" id="IPR011711">
    <property type="entry name" value="GntR_C"/>
</dbReference>
<evidence type="ECO:0000313" key="6">
    <source>
        <dbReference type="Proteomes" id="UP000005096"/>
    </source>
</evidence>
<dbReference type="Pfam" id="PF00392">
    <property type="entry name" value="GntR"/>
    <property type="match status" value="1"/>
</dbReference>
<keyword evidence="6" id="KW-1185">Reference proteome</keyword>
<dbReference type="STRING" id="584708.Apau_0601"/>
<sequence length="228" mass="26272">MLQDPRLHEPRMYTTSADYVYTELRHEIITKQKKPGQRLPEVNIAVQMGVSRTPVREALRRLASEGLVLIIPNSGARVASPSRREMEDAYVVREDLEVLAVRLAAGRVSDRHLRRLEETLLEEERAFSERNLELYLEVNEGFHKIIAEASGNRVLKEYVENILARTNVYIVFYDPFYDIESNSSTTEHRAIIDALRAQDADAAANLMRQHIRVSQNSLDKPEDFEPRN</sequence>
<dbReference type="PANTHER" id="PTHR43537:SF24">
    <property type="entry name" value="GLUCONATE OPERON TRANSCRIPTIONAL REPRESSOR"/>
    <property type="match status" value="1"/>
</dbReference>
<name>E3D0L1_9BACT</name>
<dbReference type="PROSITE" id="PS50949">
    <property type="entry name" value="HTH_GNTR"/>
    <property type="match status" value="1"/>
</dbReference>
<dbReference type="EMBL" id="CM001022">
    <property type="protein sequence ID" value="EFQ23030.1"/>
    <property type="molecule type" value="Genomic_DNA"/>
</dbReference>
<dbReference type="HOGENOM" id="CLU_017584_5_1_0"/>
<proteinExistence type="predicted"/>
<dbReference type="PaxDb" id="584708-Apau_0601"/>
<accession>E3D0L1</accession>
<keyword evidence="3" id="KW-0804">Transcription</keyword>
<keyword evidence="1" id="KW-0805">Transcription regulation</keyword>
<dbReference type="eggNOG" id="COG1802">
    <property type="taxonomic scope" value="Bacteria"/>
</dbReference>
<dbReference type="InterPro" id="IPR000524">
    <property type="entry name" value="Tscrpt_reg_HTH_GntR"/>
</dbReference>
<dbReference type="CDD" id="cd07377">
    <property type="entry name" value="WHTH_GntR"/>
    <property type="match status" value="1"/>
</dbReference>
<dbReference type="PRINTS" id="PR00035">
    <property type="entry name" value="HTHGNTR"/>
</dbReference>
<keyword evidence="2" id="KW-0238">DNA-binding</keyword>
<dbReference type="RefSeq" id="WP_006300189.1">
    <property type="nucleotide sequence ID" value="NZ_CM001022.1"/>
</dbReference>
<protein>
    <submittedName>
        <fullName evidence="5">Transcriptional regulator, GntR family</fullName>
    </submittedName>
</protein>
<dbReference type="GO" id="GO:0003677">
    <property type="term" value="F:DNA binding"/>
    <property type="evidence" value="ECO:0007669"/>
    <property type="project" value="UniProtKB-KW"/>
</dbReference>
<dbReference type="SUPFAM" id="SSF46785">
    <property type="entry name" value="Winged helix' DNA-binding domain"/>
    <property type="match status" value="1"/>
</dbReference>
<feature type="domain" description="HTH gntR-type" evidence="4">
    <location>
        <begin position="14"/>
        <end position="81"/>
    </location>
</feature>
<organism evidence="5 6">
    <name type="scientific">Aminomonas paucivorans DSM 12260</name>
    <dbReference type="NCBI Taxonomy" id="584708"/>
    <lineage>
        <taxon>Bacteria</taxon>
        <taxon>Thermotogati</taxon>
        <taxon>Synergistota</taxon>
        <taxon>Synergistia</taxon>
        <taxon>Synergistales</taxon>
        <taxon>Synergistaceae</taxon>
        <taxon>Aminomonas</taxon>
    </lineage>
</organism>
<dbReference type="InterPro" id="IPR008920">
    <property type="entry name" value="TF_FadR/GntR_C"/>
</dbReference>
<gene>
    <name evidence="5" type="ORF">Apau_0601</name>
</gene>
<dbReference type="SMART" id="SM00895">
    <property type="entry name" value="FCD"/>
    <property type="match status" value="1"/>
</dbReference>
<dbReference type="SUPFAM" id="SSF48008">
    <property type="entry name" value="GntR ligand-binding domain-like"/>
    <property type="match status" value="1"/>
</dbReference>
<evidence type="ECO:0000256" key="3">
    <source>
        <dbReference type="ARBA" id="ARBA00023163"/>
    </source>
</evidence>
<dbReference type="Gene3D" id="1.10.10.10">
    <property type="entry name" value="Winged helix-like DNA-binding domain superfamily/Winged helix DNA-binding domain"/>
    <property type="match status" value="1"/>
</dbReference>
<dbReference type="Proteomes" id="UP000005096">
    <property type="component" value="Chromosome"/>
</dbReference>
<evidence type="ECO:0000256" key="1">
    <source>
        <dbReference type="ARBA" id="ARBA00023015"/>
    </source>
</evidence>
<dbReference type="PANTHER" id="PTHR43537">
    <property type="entry name" value="TRANSCRIPTIONAL REGULATOR, GNTR FAMILY"/>
    <property type="match status" value="1"/>
</dbReference>
<dbReference type="AlphaFoldDB" id="E3D0L1"/>
<reference evidence="5 6" key="1">
    <citation type="journal article" date="2010" name="Stand. Genomic Sci.">
        <title>Non-contiguous finished genome sequence of Aminomonas paucivorans type strain (GLU-3).</title>
        <authorList>
            <person name="Pitluck S."/>
            <person name="Yasawong M."/>
            <person name="Held B."/>
            <person name="Lapidus A."/>
            <person name="Nolan M."/>
            <person name="Copeland A."/>
            <person name="Lucas S."/>
            <person name="Del Rio T.G."/>
            <person name="Tice H."/>
            <person name="Cheng J.F."/>
            <person name="Chertkov O."/>
            <person name="Goodwin L."/>
            <person name="Tapia R."/>
            <person name="Han C."/>
            <person name="Liolios K."/>
            <person name="Ivanova N."/>
            <person name="Mavromatis K."/>
            <person name="Ovchinnikova G."/>
            <person name="Pati A."/>
            <person name="Chen A."/>
            <person name="Palaniappan K."/>
            <person name="Land M."/>
            <person name="Hauser L."/>
            <person name="Chang Y.J."/>
            <person name="Jeffries C.D."/>
            <person name="Pukall R."/>
            <person name="Spring S."/>
            <person name="Rohde M."/>
            <person name="Sikorski J."/>
            <person name="Goker M."/>
            <person name="Woyke T."/>
            <person name="Bristow J."/>
            <person name="Eisen J.A."/>
            <person name="Markowitz V."/>
            <person name="Hugenholtz P."/>
            <person name="Kyrpides N.C."/>
            <person name="Klenk H.P."/>
        </authorList>
    </citation>
    <scope>NUCLEOTIDE SEQUENCE [LARGE SCALE GENOMIC DNA]</scope>
    <source>
        <strain evidence="5 6">DSM 12260</strain>
    </source>
</reference>
<evidence type="ECO:0000256" key="2">
    <source>
        <dbReference type="ARBA" id="ARBA00023125"/>
    </source>
</evidence>
<dbReference type="SMART" id="SM00345">
    <property type="entry name" value="HTH_GNTR"/>
    <property type="match status" value="1"/>
</dbReference>
<dbReference type="InterPro" id="IPR036388">
    <property type="entry name" value="WH-like_DNA-bd_sf"/>
</dbReference>
<dbReference type="InterPro" id="IPR036390">
    <property type="entry name" value="WH_DNA-bd_sf"/>
</dbReference>
<evidence type="ECO:0000259" key="4">
    <source>
        <dbReference type="PROSITE" id="PS50949"/>
    </source>
</evidence>
<dbReference type="GO" id="GO:0003700">
    <property type="term" value="F:DNA-binding transcription factor activity"/>
    <property type="evidence" value="ECO:0007669"/>
    <property type="project" value="InterPro"/>
</dbReference>
<dbReference type="Pfam" id="PF07729">
    <property type="entry name" value="FCD"/>
    <property type="match status" value="1"/>
</dbReference>